<sequence length="71" mass="8101">MTLKDLLKEAEQLEQKLDGADLDLRLQLQPRLSLVVDRLRAEGAEIPQHLRHLDSVLAEEAVEARFDNMPV</sequence>
<dbReference type="AlphaFoldDB" id="A0A366X3T1"/>
<accession>A0A366X3T1</accession>
<evidence type="ECO:0000313" key="2">
    <source>
        <dbReference type="Proteomes" id="UP000252706"/>
    </source>
</evidence>
<proteinExistence type="predicted"/>
<evidence type="ECO:0000313" key="1">
    <source>
        <dbReference type="EMBL" id="RBW58639.1"/>
    </source>
</evidence>
<organism evidence="1 2">
    <name type="scientific">Phaeobacter gallaeciensis</name>
    <dbReference type="NCBI Taxonomy" id="60890"/>
    <lineage>
        <taxon>Bacteria</taxon>
        <taxon>Pseudomonadati</taxon>
        <taxon>Pseudomonadota</taxon>
        <taxon>Alphaproteobacteria</taxon>
        <taxon>Rhodobacterales</taxon>
        <taxon>Roseobacteraceae</taxon>
        <taxon>Phaeobacter</taxon>
    </lineage>
</organism>
<comment type="caution">
    <text evidence="1">The sequence shown here is derived from an EMBL/GenBank/DDBJ whole genome shotgun (WGS) entry which is preliminary data.</text>
</comment>
<protein>
    <submittedName>
        <fullName evidence="1">Uncharacterized protein</fullName>
    </submittedName>
</protein>
<dbReference type="OrthoDB" id="7667358at2"/>
<dbReference type="Proteomes" id="UP000252706">
    <property type="component" value="Unassembled WGS sequence"/>
</dbReference>
<gene>
    <name evidence="1" type="ORF">DS909_06590</name>
</gene>
<reference evidence="1 2" key="1">
    <citation type="submission" date="2018-07" db="EMBL/GenBank/DDBJ databases">
        <title>Modular assembly of carbohydrate-degrading microbial communities in the ocean.</title>
        <authorList>
            <person name="Enke T.N."/>
            <person name="Datta M.S."/>
            <person name="Schwartzman J.A."/>
            <person name="Cermak N."/>
            <person name="Schmitz D.A."/>
            <person name="Barrere J."/>
            <person name="Cordero O.X."/>
        </authorList>
    </citation>
    <scope>NUCLEOTIDE SEQUENCE [LARGE SCALE GENOMIC DNA]</scope>
    <source>
        <strain evidence="1 2">C3M10</strain>
    </source>
</reference>
<dbReference type="EMBL" id="QOCE01000013">
    <property type="protein sequence ID" value="RBW58639.1"/>
    <property type="molecule type" value="Genomic_DNA"/>
</dbReference>
<name>A0A366X3T1_9RHOB</name>